<feature type="transmembrane region" description="Helical" evidence="1">
    <location>
        <begin position="9"/>
        <end position="28"/>
    </location>
</feature>
<name>A0A430AK49_9ENTE</name>
<evidence type="ECO:0000313" key="2">
    <source>
        <dbReference type="EMBL" id="RSU08480.1"/>
    </source>
</evidence>
<evidence type="ECO:0000256" key="1">
    <source>
        <dbReference type="SAM" id="Phobius"/>
    </source>
</evidence>
<dbReference type="Proteomes" id="UP000288669">
    <property type="component" value="Unassembled WGS sequence"/>
</dbReference>
<evidence type="ECO:0000313" key="3">
    <source>
        <dbReference type="Proteomes" id="UP000288669"/>
    </source>
</evidence>
<dbReference type="EMBL" id="NGJZ01000001">
    <property type="protein sequence ID" value="RSU08480.1"/>
    <property type="molecule type" value="Genomic_DNA"/>
</dbReference>
<comment type="caution">
    <text evidence="2">The sequence shown here is derived from an EMBL/GenBank/DDBJ whole genome shotgun (WGS) entry which is preliminary data.</text>
</comment>
<proteinExistence type="predicted"/>
<accession>A0A430AK49</accession>
<feature type="transmembrane region" description="Helical" evidence="1">
    <location>
        <begin position="34"/>
        <end position="50"/>
    </location>
</feature>
<dbReference type="RefSeq" id="WP_126823115.1">
    <property type="nucleotide sequence ID" value="NZ_JBHLWU010000001.1"/>
</dbReference>
<gene>
    <name evidence="2" type="ORF">CBF30_04375</name>
</gene>
<sequence length="84" mass="10144">MKAIQNLKFIRFLFIISYVTFFMSFILALNNSNFLAIISMILCYFSDHFVPNRYAIRYEKHWHVKEPLFFTTISGTTEKKYLLF</sequence>
<protein>
    <submittedName>
        <fullName evidence="2">Uncharacterized protein</fullName>
    </submittedName>
</protein>
<keyword evidence="1" id="KW-0812">Transmembrane</keyword>
<keyword evidence="3" id="KW-1185">Reference proteome</keyword>
<reference evidence="2 3" key="1">
    <citation type="submission" date="2017-05" db="EMBL/GenBank/DDBJ databases">
        <title>Vagococcus spp. assemblies.</title>
        <authorList>
            <person name="Gulvik C.A."/>
        </authorList>
    </citation>
    <scope>NUCLEOTIDE SEQUENCE [LARGE SCALE GENOMIC DNA]</scope>
    <source>
        <strain evidence="2 3">DSM 24756</strain>
    </source>
</reference>
<keyword evidence="1" id="KW-1133">Transmembrane helix</keyword>
<dbReference type="AlphaFoldDB" id="A0A430AK49"/>
<organism evidence="2 3">
    <name type="scientific">Vagococcus entomophilus</name>
    <dbReference type="NCBI Taxonomy" id="1160095"/>
    <lineage>
        <taxon>Bacteria</taxon>
        <taxon>Bacillati</taxon>
        <taxon>Bacillota</taxon>
        <taxon>Bacilli</taxon>
        <taxon>Lactobacillales</taxon>
        <taxon>Enterococcaceae</taxon>
        <taxon>Vagococcus</taxon>
    </lineage>
</organism>
<keyword evidence="1" id="KW-0472">Membrane</keyword>